<organism evidence="1 2">
    <name type="scientific">Mycobacteroides abscessus MAB_030201_1075</name>
    <dbReference type="NCBI Taxonomy" id="1335410"/>
    <lineage>
        <taxon>Bacteria</taxon>
        <taxon>Bacillati</taxon>
        <taxon>Actinomycetota</taxon>
        <taxon>Actinomycetes</taxon>
        <taxon>Mycobacteriales</taxon>
        <taxon>Mycobacteriaceae</taxon>
        <taxon>Mycobacteroides</taxon>
        <taxon>Mycobacteroides abscessus</taxon>
    </lineage>
</organism>
<dbReference type="Proteomes" id="UP000019854">
    <property type="component" value="Unassembled WGS sequence"/>
</dbReference>
<comment type="caution">
    <text evidence="1">The sequence shown here is derived from an EMBL/GenBank/DDBJ whole genome shotgun (WGS) entry which is preliminary data.</text>
</comment>
<gene>
    <name evidence="1" type="ORF">L829_0200</name>
</gene>
<protein>
    <submittedName>
        <fullName evidence="1">Uncharacterized protein</fullName>
    </submittedName>
</protein>
<name>A0A829PL87_9MYCO</name>
<evidence type="ECO:0000313" key="1">
    <source>
        <dbReference type="EMBL" id="ETZ86662.1"/>
    </source>
</evidence>
<proteinExistence type="predicted"/>
<accession>A0A829PL87</accession>
<sequence>MFPSGANSIRQHVSFNVVRGLLVYILASGASNRNDAAGSLSATALSFATTMKILRYGR</sequence>
<evidence type="ECO:0000313" key="2">
    <source>
        <dbReference type="Proteomes" id="UP000019854"/>
    </source>
</evidence>
<dbReference type="EMBL" id="JAOX01000001">
    <property type="protein sequence ID" value="ETZ86662.1"/>
    <property type="molecule type" value="Genomic_DNA"/>
</dbReference>
<reference evidence="1 2" key="1">
    <citation type="submission" date="2014-01" db="EMBL/GenBank/DDBJ databases">
        <authorList>
            <person name="Zelazny A."/>
            <person name="Olivier K."/>
            <person name="Sampaio E.P."/>
            <person name="Holland S.M."/>
            <person name="Tallon L.J."/>
            <person name="Sadzewicz L.K."/>
            <person name="Sengamalay N."/>
            <person name="Fraser C.M."/>
            <person name="Hine E."/>
            <person name="Shefchek K.A."/>
            <person name="Das S.P."/>
            <person name="Shallom S.J."/>
            <person name="Agrawal S."/>
            <person name="Tettelin H."/>
        </authorList>
    </citation>
    <scope>NUCLEOTIDE SEQUENCE [LARGE SCALE GENOMIC DNA]</scope>
    <source>
        <strain evidence="1 2">MAB_030201_1075</strain>
    </source>
</reference>
<dbReference type="AlphaFoldDB" id="A0A829PL87"/>